<sequence length="149" mass="17469">MDRQSEKVAQRGRIVGMKEAGLSAAEIAAEFGLHRATVYSWLRRWEEDRELRDGLRSGVKRKTTPQDDQRIREYAETHPFGNAVDAQQNLNLDLSAQTVRNRLKEMGYHHRTPSKKLKLTERHRQLRVQFAQRYLDYGLDNWGKVIFFG</sequence>
<protein>
    <recommendedName>
        <fullName evidence="2">Transposase Tc1-like domain-containing protein</fullName>
    </recommendedName>
</protein>
<organism evidence="3 4">
    <name type="scientific">Petrolisthes cinctipes</name>
    <name type="common">Flat porcelain crab</name>
    <dbReference type="NCBI Taxonomy" id="88211"/>
    <lineage>
        <taxon>Eukaryota</taxon>
        <taxon>Metazoa</taxon>
        <taxon>Ecdysozoa</taxon>
        <taxon>Arthropoda</taxon>
        <taxon>Crustacea</taxon>
        <taxon>Multicrustacea</taxon>
        <taxon>Malacostraca</taxon>
        <taxon>Eumalacostraca</taxon>
        <taxon>Eucarida</taxon>
        <taxon>Decapoda</taxon>
        <taxon>Pleocyemata</taxon>
        <taxon>Anomura</taxon>
        <taxon>Galatheoidea</taxon>
        <taxon>Porcellanidae</taxon>
        <taxon>Petrolisthes</taxon>
    </lineage>
</organism>
<dbReference type="Pfam" id="PF01498">
    <property type="entry name" value="HTH_Tnp_Tc3_2"/>
    <property type="match status" value="1"/>
</dbReference>
<comment type="caution">
    <text evidence="3">The sequence shown here is derived from an EMBL/GenBank/DDBJ whole genome shotgun (WGS) entry which is preliminary data.</text>
</comment>
<evidence type="ECO:0000256" key="1">
    <source>
        <dbReference type="ARBA" id="ARBA00004123"/>
    </source>
</evidence>
<name>A0AAE1FJ75_PETCI</name>
<dbReference type="InterPro" id="IPR002492">
    <property type="entry name" value="Transposase_Tc1-like"/>
</dbReference>
<accession>A0AAE1FJ75</accession>
<dbReference type="GO" id="GO:0006313">
    <property type="term" value="P:DNA transposition"/>
    <property type="evidence" value="ECO:0007669"/>
    <property type="project" value="InterPro"/>
</dbReference>
<dbReference type="InterPro" id="IPR009057">
    <property type="entry name" value="Homeodomain-like_sf"/>
</dbReference>
<dbReference type="AlphaFoldDB" id="A0AAE1FJ75"/>
<dbReference type="EMBL" id="JAWQEG010001996">
    <property type="protein sequence ID" value="KAK3875204.1"/>
    <property type="molecule type" value="Genomic_DNA"/>
</dbReference>
<evidence type="ECO:0000313" key="4">
    <source>
        <dbReference type="Proteomes" id="UP001286313"/>
    </source>
</evidence>
<keyword evidence="4" id="KW-1185">Reference proteome</keyword>
<gene>
    <name evidence="3" type="ORF">Pcinc_019903</name>
</gene>
<dbReference type="GO" id="GO:0015074">
    <property type="term" value="P:DNA integration"/>
    <property type="evidence" value="ECO:0007669"/>
    <property type="project" value="InterPro"/>
</dbReference>
<proteinExistence type="predicted"/>
<feature type="domain" description="Transposase Tc1-like" evidence="2">
    <location>
        <begin position="69"/>
        <end position="136"/>
    </location>
</feature>
<dbReference type="SUPFAM" id="SSF46689">
    <property type="entry name" value="Homeodomain-like"/>
    <property type="match status" value="1"/>
</dbReference>
<dbReference type="Pfam" id="PF13384">
    <property type="entry name" value="HTH_23"/>
    <property type="match status" value="1"/>
</dbReference>
<evidence type="ECO:0000313" key="3">
    <source>
        <dbReference type="EMBL" id="KAK3875204.1"/>
    </source>
</evidence>
<dbReference type="InterPro" id="IPR036388">
    <property type="entry name" value="WH-like_DNA-bd_sf"/>
</dbReference>
<dbReference type="Gene3D" id="1.10.10.10">
    <property type="entry name" value="Winged helix-like DNA-binding domain superfamily/Winged helix DNA-binding domain"/>
    <property type="match status" value="1"/>
</dbReference>
<reference evidence="3" key="1">
    <citation type="submission" date="2023-10" db="EMBL/GenBank/DDBJ databases">
        <title>Genome assemblies of two species of porcelain crab, Petrolisthes cinctipes and Petrolisthes manimaculis (Anomura: Porcellanidae).</title>
        <authorList>
            <person name="Angst P."/>
        </authorList>
    </citation>
    <scope>NUCLEOTIDE SEQUENCE</scope>
    <source>
        <strain evidence="3">PB745_01</strain>
        <tissue evidence="3">Gill</tissue>
    </source>
</reference>
<dbReference type="Proteomes" id="UP001286313">
    <property type="component" value="Unassembled WGS sequence"/>
</dbReference>
<dbReference type="GO" id="GO:0003677">
    <property type="term" value="F:DNA binding"/>
    <property type="evidence" value="ECO:0007669"/>
    <property type="project" value="InterPro"/>
</dbReference>
<dbReference type="GO" id="GO:0005634">
    <property type="term" value="C:nucleus"/>
    <property type="evidence" value="ECO:0007669"/>
    <property type="project" value="UniProtKB-SubCell"/>
</dbReference>
<comment type="subcellular location">
    <subcellularLocation>
        <location evidence="1">Nucleus</location>
    </subcellularLocation>
</comment>
<evidence type="ECO:0000259" key="2">
    <source>
        <dbReference type="Pfam" id="PF01498"/>
    </source>
</evidence>